<feature type="transmembrane region" description="Helical" evidence="9">
    <location>
        <begin position="190"/>
        <end position="220"/>
    </location>
</feature>
<evidence type="ECO:0000313" key="11">
    <source>
        <dbReference type="EMBL" id="MBK4347017.1"/>
    </source>
</evidence>
<dbReference type="EMBL" id="JAEPES010000001">
    <property type="protein sequence ID" value="MBK4347017.1"/>
    <property type="molecule type" value="Genomic_DNA"/>
</dbReference>
<feature type="region of interest" description="Disordered" evidence="8">
    <location>
        <begin position="528"/>
        <end position="547"/>
    </location>
</feature>
<evidence type="ECO:0000256" key="3">
    <source>
        <dbReference type="ARBA" id="ARBA00022676"/>
    </source>
</evidence>
<feature type="transmembrane region" description="Helical" evidence="9">
    <location>
        <begin position="295"/>
        <end position="317"/>
    </location>
</feature>
<dbReference type="Pfam" id="PF13231">
    <property type="entry name" value="PMT_2"/>
    <property type="match status" value="1"/>
</dbReference>
<evidence type="ECO:0000256" key="9">
    <source>
        <dbReference type="SAM" id="Phobius"/>
    </source>
</evidence>
<keyword evidence="3" id="KW-0328">Glycosyltransferase</keyword>
<accession>A0A934SI03</accession>
<keyword evidence="4" id="KW-0808">Transferase</keyword>
<sequence>MTSTTHDGSTVVQLTDAASRASVRIKLAALRHRLTLLWLSPTLVLAGIATFLNFGGSPQRIDDEGTYTAQAYAVSHFGELAHYTYWYDHPPLGWLQIAGYTQLTGAFARYSTAVLAGREAVIVFSLISVVLLWVLARRVGLTRAAAAAAGVIFAVSPLAVQFHRSVYLDNVATPWLIAAFVLALSKRNQLAGFAASAACFSVAVLSKETFLLALPFLIWAMVRSSRAQTRRYTLSVAGTVLVLIGFSYVLLALVKGELLPGAGRVSLFDGVTFQLGTRASSGSVFDPASLISRTFAIWTQLDPVFIVFGILAAIAGVFARRLRVFAVMTLALVAFMFRPGGYLPVPYVIMLLPFGALLIAGVTDSAVRAIRRRAAGRWRAIVWATAATLALAVAVPVWTVQLRGLFLADLDSPMRSAEQWVETNVAHDQRLIVDDSMWVDLERAGWARDNVVWYYKIDTDPAVEAQSPQGWKDSDYIVATNSMRTGAGTSAEVTEAIANSTVVASFGQAEQAVQVRRIEPEGMAAAKTDAAAAQQSRAETGTQLAQNPALGTSVANKRLLTAGRVDDRITLALGSATAISSITVQNFPAVAGETGPLRQVLITAFGSRTAVSDGRLTSAAKSFVTGLTGTFVPQSARGTGGGLLLTYGSR</sequence>
<evidence type="ECO:0000256" key="5">
    <source>
        <dbReference type="ARBA" id="ARBA00022692"/>
    </source>
</evidence>
<evidence type="ECO:0000259" key="10">
    <source>
        <dbReference type="Pfam" id="PF13231"/>
    </source>
</evidence>
<evidence type="ECO:0000256" key="1">
    <source>
        <dbReference type="ARBA" id="ARBA00004651"/>
    </source>
</evidence>
<comment type="subcellular location">
    <subcellularLocation>
        <location evidence="1">Cell membrane</location>
        <topology evidence="1">Multi-pass membrane protein</topology>
    </subcellularLocation>
</comment>
<evidence type="ECO:0000256" key="7">
    <source>
        <dbReference type="ARBA" id="ARBA00023136"/>
    </source>
</evidence>
<feature type="transmembrane region" description="Helical" evidence="9">
    <location>
        <begin position="347"/>
        <end position="367"/>
    </location>
</feature>
<dbReference type="PANTHER" id="PTHR33908:SF11">
    <property type="entry name" value="MEMBRANE PROTEIN"/>
    <property type="match status" value="1"/>
</dbReference>
<keyword evidence="2" id="KW-1003">Cell membrane</keyword>
<dbReference type="InterPro" id="IPR050297">
    <property type="entry name" value="LipidA_mod_glycosyltrf_83"/>
</dbReference>
<dbReference type="RefSeq" id="WP_200555288.1">
    <property type="nucleotide sequence ID" value="NZ_JAEPES010000001.1"/>
</dbReference>
<feature type="transmembrane region" description="Helical" evidence="9">
    <location>
        <begin position="142"/>
        <end position="160"/>
    </location>
</feature>
<evidence type="ECO:0000313" key="12">
    <source>
        <dbReference type="EMBL" id="MBK4347860.1"/>
    </source>
</evidence>
<dbReference type="GO" id="GO:0016763">
    <property type="term" value="F:pentosyltransferase activity"/>
    <property type="evidence" value="ECO:0007669"/>
    <property type="project" value="TreeGrafter"/>
</dbReference>
<feature type="transmembrane region" description="Helical" evidence="9">
    <location>
        <begin position="120"/>
        <end position="136"/>
    </location>
</feature>
<feature type="transmembrane region" description="Helical" evidence="9">
    <location>
        <begin position="324"/>
        <end position="341"/>
    </location>
</feature>
<dbReference type="Proteomes" id="UP000636458">
    <property type="component" value="Unassembled WGS sequence"/>
</dbReference>
<dbReference type="GO" id="GO:0005886">
    <property type="term" value="C:plasma membrane"/>
    <property type="evidence" value="ECO:0007669"/>
    <property type="project" value="UniProtKB-SubCell"/>
</dbReference>
<feature type="transmembrane region" description="Helical" evidence="9">
    <location>
        <begin position="232"/>
        <end position="254"/>
    </location>
</feature>
<gene>
    <name evidence="11" type="ORF">IV501_05165</name>
    <name evidence="12" type="ORF">IV501_09460</name>
</gene>
<feature type="domain" description="Glycosyltransferase RgtA/B/C/D-like" evidence="10">
    <location>
        <begin position="88"/>
        <end position="249"/>
    </location>
</feature>
<feature type="compositionally biased region" description="Polar residues" evidence="8">
    <location>
        <begin position="534"/>
        <end position="547"/>
    </location>
</feature>
<evidence type="ECO:0000256" key="6">
    <source>
        <dbReference type="ARBA" id="ARBA00022989"/>
    </source>
</evidence>
<keyword evidence="13" id="KW-1185">Reference proteome</keyword>
<dbReference type="InterPro" id="IPR038731">
    <property type="entry name" value="RgtA/B/C-like"/>
</dbReference>
<keyword evidence="5 9" id="KW-0812">Transmembrane</keyword>
<evidence type="ECO:0000256" key="2">
    <source>
        <dbReference type="ARBA" id="ARBA00022475"/>
    </source>
</evidence>
<dbReference type="AlphaFoldDB" id="A0A934SI03"/>
<dbReference type="GO" id="GO:0009103">
    <property type="term" value="P:lipopolysaccharide biosynthetic process"/>
    <property type="evidence" value="ECO:0007669"/>
    <property type="project" value="UniProtKB-ARBA"/>
</dbReference>
<dbReference type="PANTHER" id="PTHR33908">
    <property type="entry name" value="MANNOSYLTRANSFERASE YKCB-RELATED"/>
    <property type="match status" value="1"/>
</dbReference>
<evidence type="ECO:0000313" key="13">
    <source>
        <dbReference type="Proteomes" id="UP000636458"/>
    </source>
</evidence>
<feature type="transmembrane region" description="Helical" evidence="9">
    <location>
        <begin position="379"/>
        <end position="398"/>
    </location>
</feature>
<evidence type="ECO:0000256" key="4">
    <source>
        <dbReference type="ARBA" id="ARBA00022679"/>
    </source>
</evidence>
<organism evidence="11 13">
    <name type="scientific">Lacisediminihabitans changchengi</name>
    <dbReference type="NCBI Taxonomy" id="2787634"/>
    <lineage>
        <taxon>Bacteria</taxon>
        <taxon>Bacillati</taxon>
        <taxon>Actinomycetota</taxon>
        <taxon>Actinomycetes</taxon>
        <taxon>Micrococcales</taxon>
        <taxon>Microbacteriaceae</taxon>
        <taxon>Lacisediminihabitans</taxon>
    </lineage>
</organism>
<reference evidence="11" key="1">
    <citation type="submission" date="2021-01" db="EMBL/GenBank/DDBJ databases">
        <title>Lacisediminihabitans sp. nov. strain G11-30, isolated from Antarctic Soil.</title>
        <authorList>
            <person name="Li J."/>
        </authorList>
    </citation>
    <scope>NUCLEOTIDE SEQUENCE</scope>
    <source>
        <strain evidence="11">G11-30</strain>
    </source>
</reference>
<dbReference type="EMBL" id="JAEPES010000003">
    <property type="protein sequence ID" value="MBK4347860.1"/>
    <property type="molecule type" value="Genomic_DNA"/>
</dbReference>
<proteinExistence type="predicted"/>
<name>A0A934SI03_9MICO</name>
<protein>
    <submittedName>
        <fullName evidence="11">Glycosyltransferase family 39 protein</fullName>
    </submittedName>
</protein>
<comment type="caution">
    <text evidence="11">The sequence shown here is derived from an EMBL/GenBank/DDBJ whole genome shotgun (WGS) entry which is preliminary data.</text>
</comment>
<keyword evidence="6 9" id="KW-1133">Transmembrane helix</keyword>
<keyword evidence="7 9" id="KW-0472">Membrane</keyword>
<evidence type="ECO:0000256" key="8">
    <source>
        <dbReference type="SAM" id="MobiDB-lite"/>
    </source>
</evidence>
<feature type="transmembrane region" description="Helical" evidence="9">
    <location>
        <begin position="34"/>
        <end position="54"/>
    </location>
</feature>